<organism evidence="11 12">
    <name type="scientific">Phaeodactylum tricornutum (strain CCAP 1055/1)</name>
    <dbReference type="NCBI Taxonomy" id="556484"/>
    <lineage>
        <taxon>Eukaryota</taxon>
        <taxon>Sar</taxon>
        <taxon>Stramenopiles</taxon>
        <taxon>Ochrophyta</taxon>
        <taxon>Bacillariophyta</taxon>
        <taxon>Bacillariophyceae</taxon>
        <taxon>Bacillariophycidae</taxon>
        <taxon>Naviculales</taxon>
        <taxon>Phaeodactylaceae</taxon>
        <taxon>Phaeodactylum</taxon>
    </lineage>
</organism>
<dbReference type="OMA" id="LWLPEPY"/>
<dbReference type="GO" id="GO:0000813">
    <property type="term" value="C:ESCRT I complex"/>
    <property type="evidence" value="ECO:0007669"/>
    <property type="project" value="TreeGrafter"/>
</dbReference>
<keyword evidence="3 7" id="KW-0813">Transport</keyword>
<protein>
    <submittedName>
        <fullName evidence="11">Uncharacterized protein</fullName>
    </submittedName>
</protein>
<keyword evidence="6" id="KW-0175">Coiled coil</keyword>
<dbReference type="EMBL" id="CM000625">
    <property type="protein sequence ID" value="EEC44082.1"/>
    <property type="molecule type" value="Genomic_DNA"/>
</dbReference>
<dbReference type="Pfam" id="PF05743">
    <property type="entry name" value="UEV"/>
    <property type="match status" value="1"/>
</dbReference>
<dbReference type="STRING" id="556484.B7GBA3"/>
<dbReference type="AlphaFoldDB" id="B7GBA3"/>
<dbReference type="GeneID" id="7198289"/>
<dbReference type="PaxDb" id="2850-Phatr49632"/>
<keyword evidence="12" id="KW-1185">Reference proteome</keyword>
<comment type="similarity">
    <text evidence="2">Belongs to the ubiquitin-conjugating enzyme family. UEV subfamily.</text>
</comment>
<dbReference type="RefSeq" id="XP_002184333.1">
    <property type="nucleotide sequence ID" value="XM_002184297.1"/>
</dbReference>
<feature type="domain" description="SB" evidence="9">
    <location>
        <begin position="349"/>
        <end position="417"/>
    </location>
</feature>
<dbReference type="Gene3D" id="3.10.110.10">
    <property type="entry name" value="Ubiquitin Conjugating Enzyme"/>
    <property type="match status" value="1"/>
</dbReference>
<dbReference type="InterPro" id="IPR052070">
    <property type="entry name" value="ESCRT-I_UEV_domain"/>
</dbReference>
<dbReference type="eggNOG" id="KOG2391">
    <property type="taxonomic scope" value="Eukaryota"/>
</dbReference>
<dbReference type="Gene3D" id="6.10.140.820">
    <property type="match status" value="1"/>
</dbReference>
<dbReference type="PANTHER" id="PTHR23306">
    <property type="entry name" value="TUMOR SUSCEPTIBILITY GENE 101 PROTEIN-RELATED"/>
    <property type="match status" value="1"/>
</dbReference>
<sequence>MVNDPRVTRQLSRLGGLYRDPARVDRDATAVLRSSVGEHLTPIASELYEDKGSHSTVLVLQGTIAMDFRGTTYQLLMDVYLPGGYPQRPPVCYVRLADHMYLKENHRHVASDGKVYLPYLHEWTPQQHNLVELVIQMSSVFSADPPVFSRAPAAVTPPPPPAYAAATIHNDTRSSRSTTTTTTTNSNHTRSSSFQREQRQREMEAERRLAQDAAEANAAVAAARRAAQAEQEREVQRLAQQAWEDTKTDQLRQKLTFKTQRHFVELSKQTQQQVQADERHKQSLVHAESKIDAQIKALEKQKETLEGHLSTTREKTIAIQASVRAHEERLTESLEAEAVPADELVKPASALHAQMVALAAENAALTDVLYFLDRGLYAGKLDAVAHLKQVRKLAKKQFLVRAHLIKINQVLLDSSNNSRR</sequence>
<gene>
    <name evidence="11" type="ORF">PHATRDRAFT_49632</name>
</gene>
<comment type="subcellular location">
    <subcellularLocation>
        <location evidence="1">Endosome</location>
    </subcellularLocation>
</comment>
<evidence type="ECO:0000313" key="11">
    <source>
        <dbReference type="EMBL" id="EEC44082.1"/>
    </source>
</evidence>
<dbReference type="InterPro" id="IPR008883">
    <property type="entry name" value="UEV_N"/>
</dbReference>
<name>B7GBA3_PHATC</name>
<dbReference type="GO" id="GO:0043130">
    <property type="term" value="F:ubiquitin binding"/>
    <property type="evidence" value="ECO:0007669"/>
    <property type="project" value="TreeGrafter"/>
</dbReference>
<evidence type="ECO:0000256" key="1">
    <source>
        <dbReference type="ARBA" id="ARBA00004177"/>
    </source>
</evidence>
<evidence type="ECO:0000256" key="8">
    <source>
        <dbReference type="SAM" id="MobiDB-lite"/>
    </source>
</evidence>
<dbReference type="GO" id="GO:0008333">
    <property type="term" value="P:endosome to lysosome transport"/>
    <property type="evidence" value="ECO:0007669"/>
    <property type="project" value="TreeGrafter"/>
</dbReference>
<feature type="compositionally biased region" description="Basic and acidic residues" evidence="8">
    <location>
        <begin position="196"/>
        <end position="210"/>
    </location>
</feature>
<dbReference type="Proteomes" id="UP000000759">
    <property type="component" value="Chromosome 23"/>
</dbReference>
<dbReference type="InterPro" id="IPR016135">
    <property type="entry name" value="UBQ-conjugating_enzyme/RWD"/>
</dbReference>
<dbReference type="Pfam" id="PF09454">
    <property type="entry name" value="Vps23_core"/>
    <property type="match status" value="1"/>
</dbReference>
<evidence type="ECO:0000256" key="6">
    <source>
        <dbReference type="ARBA" id="ARBA00023054"/>
    </source>
</evidence>
<feature type="region of interest" description="Disordered" evidence="8">
    <location>
        <begin position="152"/>
        <end position="216"/>
    </location>
</feature>
<reference evidence="11 12" key="1">
    <citation type="journal article" date="2008" name="Nature">
        <title>The Phaeodactylum genome reveals the evolutionary history of diatom genomes.</title>
        <authorList>
            <person name="Bowler C."/>
            <person name="Allen A.E."/>
            <person name="Badger J.H."/>
            <person name="Grimwood J."/>
            <person name="Jabbari K."/>
            <person name="Kuo A."/>
            <person name="Maheswari U."/>
            <person name="Martens C."/>
            <person name="Maumus F."/>
            <person name="Otillar R.P."/>
            <person name="Rayko E."/>
            <person name="Salamov A."/>
            <person name="Vandepoele K."/>
            <person name="Beszteri B."/>
            <person name="Gruber A."/>
            <person name="Heijde M."/>
            <person name="Katinka M."/>
            <person name="Mock T."/>
            <person name="Valentin K."/>
            <person name="Verret F."/>
            <person name="Berges J.A."/>
            <person name="Brownlee C."/>
            <person name="Cadoret J.P."/>
            <person name="Chiovitti A."/>
            <person name="Choi C.J."/>
            <person name="Coesel S."/>
            <person name="De Martino A."/>
            <person name="Detter J.C."/>
            <person name="Durkin C."/>
            <person name="Falciatore A."/>
            <person name="Fournet J."/>
            <person name="Haruta M."/>
            <person name="Huysman M.J."/>
            <person name="Jenkins B.D."/>
            <person name="Jiroutova K."/>
            <person name="Jorgensen R.E."/>
            <person name="Joubert Y."/>
            <person name="Kaplan A."/>
            <person name="Kroger N."/>
            <person name="Kroth P.G."/>
            <person name="La Roche J."/>
            <person name="Lindquist E."/>
            <person name="Lommer M."/>
            <person name="Martin-Jezequel V."/>
            <person name="Lopez P.J."/>
            <person name="Lucas S."/>
            <person name="Mangogna M."/>
            <person name="McGinnis K."/>
            <person name="Medlin L.K."/>
            <person name="Montsant A."/>
            <person name="Oudot-Le Secq M.P."/>
            <person name="Napoli C."/>
            <person name="Obornik M."/>
            <person name="Parker M.S."/>
            <person name="Petit J.L."/>
            <person name="Porcel B.M."/>
            <person name="Poulsen N."/>
            <person name="Robison M."/>
            <person name="Rychlewski L."/>
            <person name="Rynearson T.A."/>
            <person name="Schmutz J."/>
            <person name="Shapiro H."/>
            <person name="Siaut M."/>
            <person name="Stanley M."/>
            <person name="Sussman M.R."/>
            <person name="Taylor A.R."/>
            <person name="Vardi A."/>
            <person name="von Dassow P."/>
            <person name="Vyverman W."/>
            <person name="Willis A."/>
            <person name="Wyrwicz L.S."/>
            <person name="Rokhsar D.S."/>
            <person name="Weissenbach J."/>
            <person name="Armbrust E.V."/>
            <person name="Green B.R."/>
            <person name="Van de Peer Y."/>
            <person name="Grigoriev I.V."/>
        </authorList>
    </citation>
    <scope>NUCLEOTIDE SEQUENCE [LARGE SCALE GENOMIC DNA]</scope>
    <source>
        <strain evidence="11 12">CCAP 1055/1</strain>
    </source>
</reference>
<evidence type="ECO:0000256" key="5">
    <source>
        <dbReference type="ARBA" id="ARBA00022927"/>
    </source>
</evidence>
<dbReference type="SUPFAM" id="SSF54495">
    <property type="entry name" value="UBC-like"/>
    <property type="match status" value="1"/>
</dbReference>
<dbReference type="HOGENOM" id="CLU_668120_0_0_1"/>
<dbReference type="OrthoDB" id="306304at2759"/>
<dbReference type="PROSITE" id="PS51322">
    <property type="entry name" value="UEV"/>
    <property type="match status" value="1"/>
</dbReference>
<dbReference type="KEGG" id="pti:PHATRDRAFT_49632"/>
<dbReference type="SUPFAM" id="SSF140111">
    <property type="entry name" value="Endosomal sorting complex assembly domain"/>
    <property type="match status" value="1"/>
</dbReference>
<evidence type="ECO:0000259" key="9">
    <source>
        <dbReference type="PROSITE" id="PS51312"/>
    </source>
</evidence>
<accession>B7GBA3</accession>
<feature type="domain" description="UEV" evidence="10">
    <location>
        <begin position="5"/>
        <end position="151"/>
    </location>
</feature>
<evidence type="ECO:0000256" key="4">
    <source>
        <dbReference type="ARBA" id="ARBA00022753"/>
    </source>
</evidence>
<evidence type="ECO:0000256" key="2">
    <source>
        <dbReference type="ARBA" id="ARBA00009594"/>
    </source>
</evidence>
<dbReference type="PROSITE" id="PS51312">
    <property type="entry name" value="SB"/>
    <property type="match status" value="1"/>
</dbReference>
<evidence type="ECO:0000256" key="7">
    <source>
        <dbReference type="PROSITE-ProRule" id="PRU00644"/>
    </source>
</evidence>
<evidence type="ECO:0000256" key="3">
    <source>
        <dbReference type="ARBA" id="ARBA00022448"/>
    </source>
</evidence>
<evidence type="ECO:0000259" key="10">
    <source>
        <dbReference type="PROSITE" id="PS51322"/>
    </source>
</evidence>
<dbReference type="PANTHER" id="PTHR23306:SF3">
    <property type="entry name" value="TUMOR SUPPRESSOR PROTEIN 101"/>
    <property type="match status" value="1"/>
</dbReference>
<keyword evidence="5 7" id="KW-0653">Protein transport</keyword>
<evidence type="ECO:0000313" key="12">
    <source>
        <dbReference type="Proteomes" id="UP000000759"/>
    </source>
</evidence>
<dbReference type="InterPro" id="IPR017916">
    <property type="entry name" value="SB_dom"/>
</dbReference>
<reference evidence="12" key="2">
    <citation type="submission" date="2008-08" db="EMBL/GenBank/DDBJ databases">
        <authorList>
            <consortium name="Diatom Consortium"/>
            <person name="Grigoriev I."/>
            <person name="Grimwood J."/>
            <person name="Kuo A."/>
            <person name="Otillar R.P."/>
            <person name="Salamov A."/>
            <person name="Detter J.C."/>
            <person name="Lindquist E."/>
            <person name="Shapiro H."/>
            <person name="Lucas S."/>
            <person name="Glavina del Rio T."/>
            <person name="Pitluck S."/>
            <person name="Rokhsar D."/>
            <person name="Bowler C."/>
        </authorList>
    </citation>
    <scope>GENOME REANNOTATION</scope>
    <source>
        <strain evidence="12">CCAP 1055/1</strain>
    </source>
</reference>
<feature type="compositionally biased region" description="Low complexity" evidence="8">
    <location>
        <begin position="175"/>
        <end position="195"/>
    </location>
</feature>
<dbReference type="InterPro" id="IPR037202">
    <property type="entry name" value="ESCRT_assembly_dom"/>
</dbReference>
<dbReference type="GO" id="GO:0015031">
    <property type="term" value="P:protein transport"/>
    <property type="evidence" value="ECO:0007669"/>
    <property type="project" value="UniProtKB-UniRule"/>
</dbReference>
<dbReference type="CDD" id="cd11685">
    <property type="entry name" value="UEV_TSG101-like"/>
    <property type="match status" value="1"/>
</dbReference>
<dbReference type="InParanoid" id="B7GBA3"/>
<keyword evidence="4" id="KW-0967">Endosome</keyword>
<proteinExistence type="inferred from homology"/>